<dbReference type="GO" id="GO:0003677">
    <property type="term" value="F:DNA binding"/>
    <property type="evidence" value="ECO:0007669"/>
    <property type="project" value="UniProtKB-KW"/>
</dbReference>
<keyword evidence="2" id="KW-0805">Transcription regulation</keyword>
<evidence type="ECO:0000313" key="5">
    <source>
        <dbReference type="EMBL" id="MCO6047879.1"/>
    </source>
</evidence>
<dbReference type="RefSeq" id="WP_252855985.1">
    <property type="nucleotide sequence ID" value="NZ_JAMXLR010000092.1"/>
</dbReference>
<dbReference type="GO" id="GO:0045892">
    <property type="term" value="P:negative regulation of DNA-templated transcription"/>
    <property type="evidence" value="ECO:0007669"/>
    <property type="project" value="InterPro"/>
</dbReference>
<evidence type="ECO:0000256" key="3">
    <source>
        <dbReference type="ARBA" id="ARBA00023125"/>
    </source>
</evidence>
<dbReference type="PIRSF" id="PIRSF019455">
    <property type="entry name" value="CopR_AtkY"/>
    <property type="match status" value="1"/>
</dbReference>
<dbReference type="Pfam" id="PF03965">
    <property type="entry name" value="Penicillinase_R"/>
    <property type="match status" value="1"/>
</dbReference>
<evidence type="ECO:0000256" key="1">
    <source>
        <dbReference type="ARBA" id="ARBA00011046"/>
    </source>
</evidence>
<organism evidence="5 6">
    <name type="scientific">Aeoliella straminimaris</name>
    <dbReference type="NCBI Taxonomy" id="2954799"/>
    <lineage>
        <taxon>Bacteria</taxon>
        <taxon>Pseudomonadati</taxon>
        <taxon>Planctomycetota</taxon>
        <taxon>Planctomycetia</taxon>
        <taxon>Pirellulales</taxon>
        <taxon>Lacipirellulaceae</taxon>
        <taxon>Aeoliella</taxon>
    </lineage>
</organism>
<evidence type="ECO:0000313" key="6">
    <source>
        <dbReference type="Proteomes" id="UP001155241"/>
    </source>
</evidence>
<dbReference type="Proteomes" id="UP001155241">
    <property type="component" value="Unassembled WGS sequence"/>
</dbReference>
<dbReference type="AlphaFoldDB" id="A0A9X2JL18"/>
<gene>
    <name evidence="5" type="ORF">NG895_28575</name>
</gene>
<dbReference type="InterPro" id="IPR036390">
    <property type="entry name" value="WH_DNA-bd_sf"/>
</dbReference>
<comment type="similarity">
    <text evidence="1">Belongs to the BlaI transcriptional regulatory family.</text>
</comment>
<dbReference type="InterPro" id="IPR005650">
    <property type="entry name" value="BlaI_family"/>
</dbReference>
<dbReference type="Gene3D" id="1.10.4040.10">
    <property type="entry name" value="Penicillinase repressor domain"/>
    <property type="match status" value="1"/>
</dbReference>
<evidence type="ECO:0000256" key="2">
    <source>
        <dbReference type="ARBA" id="ARBA00023015"/>
    </source>
</evidence>
<dbReference type="SUPFAM" id="SSF46785">
    <property type="entry name" value="Winged helix' DNA-binding domain"/>
    <property type="match status" value="1"/>
</dbReference>
<keyword evidence="6" id="KW-1185">Reference proteome</keyword>
<evidence type="ECO:0000256" key="4">
    <source>
        <dbReference type="ARBA" id="ARBA00023163"/>
    </source>
</evidence>
<reference evidence="5" key="1">
    <citation type="submission" date="2022-06" db="EMBL/GenBank/DDBJ databases">
        <title>Aeoliella straminimaris, a novel planctomycete from sediments.</title>
        <authorList>
            <person name="Vitorino I.R."/>
            <person name="Lage O.M."/>
        </authorList>
    </citation>
    <scope>NUCLEOTIDE SEQUENCE</scope>
    <source>
        <strain evidence="5">ICT_H6.2</strain>
    </source>
</reference>
<dbReference type="Gene3D" id="1.10.10.10">
    <property type="entry name" value="Winged helix-like DNA-binding domain superfamily/Winged helix DNA-binding domain"/>
    <property type="match status" value="1"/>
</dbReference>
<comment type="caution">
    <text evidence="5">The sequence shown here is derived from an EMBL/GenBank/DDBJ whole genome shotgun (WGS) entry which is preliminary data.</text>
</comment>
<name>A0A9X2JL18_9BACT</name>
<accession>A0A9X2JL18</accession>
<proteinExistence type="inferred from homology"/>
<dbReference type="EMBL" id="JAMXLR010000092">
    <property type="protein sequence ID" value="MCO6047879.1"/>
    <property type="molecule type" value="Genomic_DNA"/>
</dbReference>
<dbReference type="InterPro" id="IPR036388">
    <property type="entry name" value="WH-like_DNA-bd_sf"/>
</dbReference>
<keyword evidence="3" id="KW-0238">DNA-binding</keyword>
<sequence>MNPTDREIEILKVLWEIGEGSVREVLERMSPDGRIHFNTVQTQLRIMDRKGLVSHRRDGRTMIYKPLYSREQESSRFLKQVFDGSLDQLVLSMLATEKIKPETLDELEEMIKKARKSQRRK</sequence>
<keyword evidence="4" id="KW-0804">Transcription</keyword>
<protein>
    <submittedName>
        <fullName evidence="5">BlaI/MecI/CopY family transcriptional regulator</fullName>
    </submittedName>
</protein>